<dbReference type="AlphaFoldDB" id="A0A7S3V7L1"/>
<accession>A0A7S3V7L1</accession>
<evidence type="ECO:0000256" key="1">
    <source>
        <dbReference type="SAM" id="MobiDB-lite"/>
    </source>
</evidence>
<reference evidence="2" key="1">
    <citation type="submission" date="2021-01" db="EMBL/GenBank/DDBJ databases">
        <authorList>
            <person name="Corre E."/>
            <person name="Pelletier E."/>
            <person name="Niang G."/>
            <person name="Scheremetjew M."/>
            <person name="Finn R."/>
            <person name="Kale V."/>
            <person name="Holt S."/>
            <person name="Cochrane G."/>
            <person name="Meng A."/>
            <person name="Brown T."/>
            <person name="Cohen L."/>
        </authorList>
    </citation>
    <scope>NUCLEOTIDE SEQUENCE</scope>
    <source>
        <strain evidence="2">MM31A-1</strain>
    </source>
</reference>
<sequence length="415" mass="47480">MMAVEILAQQAGPSRCTENNEEITNTIDDSHIQMNILRVDIREEISCALKLSSDERRDSPPRQVLRPKVRFGTPNPERTLRRTLSRNENNISTRTILSKSKYQNQRGTTGLSVFERLWNAQTIASLQRKTIVSSTYTSCRRSLSAPPLRNRNDAKLKSITTKKKRVARDHMNLVSQCSFDRLAGAHTALSSIRRKREFSPMKDFGYDNARDVRREKKLSNPKQKGVRRSRSLSRARTPMQRWKSSLDVMNANARRKKNHGNDDETVSVGNEPPLFIEFSCRMKIISCNTHRPEEGDVEIDSKELGIASSLLKYELCTLSSRNFAAEIVRALFMRDLSSDVEWNVSQPLERELSLPIGEKGYSFFIEASNKSEKRDGKRNSKNITSVSATSKVIFIYDELEILVENYSFVEHEQGN</sequence>
<name>A0A7S3V7L1_9STRA</name>
<proteinExistence type="predicted"/>
<feature type="region of interest" description="Disordered" evidence="1">
    <location>
        <begin position="209"/>
        <end position="241"/>
    </location>
</feature>
<feature type="compositionally biased region" description="Basic and acidic residues" evidence="1">
    <location>
        <begin position="209"/>
        <end position="218"/>
    </location>
</feature>
<feature type="compositionally biased region" description="Basic residues" evidence="1">
    <location>
        <begin position="224"/>
        <end position="233"/>
    </location>
</feature>
<evidence type="ECO:0000313" key="2">
    <source>
        <dbReference type="EMBL" id="CAE0461888.1"/>
    </source>
</evidence>
<protein>
    <submittedName>
        <fullName evidence="2">Uncharacterized protein</fullName>
    </submittedName>
</protein>
<organism evidence="2">
    <name type="scientific">Chaetoceros debilis</name>
    <dbReference type="NCBI Taxonomy" id="122233"/>
    <lineage>
        <taxon>Eukaryota</taxon>
        <taxon>Sar</taxon>
        <taxon>Stramenopiles</taxon>
        <taxon>Ochrophyta</taxon>
        <taxon>Bacillariophyta</taxon>
        <taxon>Coscinodiscophyceae</taxon>
        <taxon>Chaetocerotophycidae</taxon>
        <taxon>Chaetocerotales</taxon>
        <taxon>Chaetocerotaceae</taxon>
        <taxon>Chaetoceros</taxon>
    </lineage>
</organism>
<feature type="region of interest" description="Disordered" evidence="1">
    <location>
        <begin position="52"/>
        <end position="77"/>
    </location>
</feature>
<gene>
    <name evidence="2" type="ORF">CDEB00056_LOCUS6729</name>
</gene>
<dbReference type="EMBL" id="HBIO01008787">
    <property type="protein sequence ID" value="CAE0461888.1"/>
    <property type="molecule type" value="Transcribed_RNA"/>
</dbReference>